<accession>W4KLD0</accession>
<evidence type="ECO:0000313" key="2">
    <source>
        <dbReference type="EMBL" id="ETW86632.1"/>
    </source>
</evidence>
<keyword evidence="3" id="KW-1185">Reference proteome</keyword>
<evidence type="ECO:0000256" key="1">
    <source>
        <dbReference type="SAM" id="MobiDB-lite"/>
    </source>
</evidence>
<sequence>MSSYVQDVVSSSDQSVSRISLRTILRLKLKTFSESRLNSTWKETTVVIPASAIESECSTLIDFATDETLQSVEGSGEGGSKNGDYRLEEENCSWGSAPKPSRGKTASMRHHNQLPFRQINFDASTGTESGEIPWGRGRQIINNPNGSLPASRKNPFKTMPR</sequence>
<gene>
    <name evidence="2" type="ORF">HETIRDRAFT_423766</name>
</gene>
<dbReference type="HOGENOM" id="CLU_1643912_0_0_1"/>
<organism evidence="2 3">
    <name type="scientific">Heterobasidion irregulare (strain TC 32-1)</name>
    <dbReference type="NCBI Taxonomy" id="747525"/>
    <lineage>
        <taxon>Eukaryota</taxon>
        <taxon>Fungi</taxon>
        <taxon>Dikarya</taxon>
        <taxon>Basidiomycota</taxon>
        <taxon>Agaricomycotina</taxon>
        <taxon>Agaricomycetes</taxon>
        <taxon>Russulales</taxon>
        <taxon>Bondarzewiaceae</taxon>
        <taxon>Heterobasidion</taxon>
        <taxon>Heterobasidion annosum species complex</taxon>
    </lineage>
</organism>
<protein>
    <submittedName>
        <fullName evidence="2">Uncharacterized protein</fullName>
    </submittedName>
</protein>
<dbReference type="KEGG" id="hir:HETIRDRAFT_423766"/>
<evidence type="ECO:0000313" key="3">
    <source>
        <dbReference type="Proteomes" id="UP000030671"/>
    </source>
</evidence>
<feature type="region of interest" description="Disordered" evidence="1">
    <location>
        <begin position="70"/>
        <end position="161"/>
    </location>
</feature>
<dbReference type="GeneID" id="20673942"/>
<reference evidence="2 3" key="1">
    <citation type="journal article" date="2012" name="New Phytol.">
        <title>Insight into trade-off between wood decay and parasitism from the genome of a fungal forest pathogen.</title>
        <authorList>
            <person name="Olson A."/>
            <person name="Aerts A."/>
            <person name="Asiegbu F."/>
            <person name="Belbahri L."/>
            <person name="Bouzid O."/>
            <person name="Broberg A."/>
            <person name="Canback B."/>
            <person name="Coutinho P.M."/>
            <person name="Cullen D."/>
            <person name="Dalman K."/>
            <person name="Deflorio G."/>
            <person name="van Diepen L.T."/>
            <person name="Dunand C."/>
            <person name="Duplessis S."/>
            <person name="Durling M."/>
            <person name="Gonthier P."/>
            <person name="Grimwood J."/>
            <person name="Fossdal C.G."/>
            <person name="Hansson D."/>
            <person name="Henrissat B."/>
            <person name="Hietala A."/>
            <person name="Himmelstrand K."/>
            <person name="Hoffmeister D."/>
            <person name="Hogberg N."/>
            <person name="James T.Y."/>
            <person name="Karlsson M."/>
            <person name="Kohler A."/>
            <person name="Kues U."/>
            <person name="Lee Y.H."/>
            <person name="Lin Y.C."/>
            <person name="Lind M."/>
            <person name="Lindquist E."/>
            <person name="Lombard V."/>
            <person name="Lucas S."/>
            <person name="Lunden K."/>
            <person name="Morin E."/>
            <person name="Murat C."/>
            <person name="Park J."/>
            <person name="Raffaello T."/>
            <person name="Rouze P."/>
            <person name="Salamov A."/>
            <person name="Schmutz J."/>
            <person name="Solheim H."/>
            <person name="Stahlberg J."/>
            <person name="Velez H."/>
            <person name="de Vries R.P."/>
            <person name="Wiebenga A."/>
            <person name="Woodward S."/>
            <person name="Yakovlev I."/>
            <person name="Garbelotto M."/>
            <person name="Martin F."/>
            <person name="Grigoriev I.V."/>
            <person name="Stenlid J."/>
        </authorList>
    </citation>
    <scope>NUCLEOTIDE SEQUENCE [LARGE SCALE GENOMIC DNA]</scope>
    <source>
        <strain evidence="2 3">TC 32-1</strain>
    </source>
</reference>
<dbReference type="InParanoid" id="W4KLD0"/>
<dbReference type="EMBL" id="KI925454">
    <property type="protein sequence ID" value="ETW86632.1"/>
    <property type="molecule type" value="Genomic_DNA"/>
</dbReference>
<dbReference type="AlphaFoldDB" id="W4KLD0"/>
<dbReference type="Proteomes" id="UP000030671">
    <property type="component" value="Unassembled WGS sequence"/>
</dbReference>
<proteinExistence type="predicted"/>
<dbReference type="RefSeq" id="XP_009540635.1">
    <property type="nucleotide sequence ID" value="XM_009542340.1"/>
</dbReference>
<name>W4KLD0_HETIT</name>